<dbReference type="InterPro" id="IPR002110">
    <property type="entry name" value="Ankyrin_rpt"/>
</dbReference>
<dbReference type="SUPFAM" id="SSF48403">
    <property type="entry name" value="Ankyrin repeat"/>
    <property type="match status" value="1"/>
</dbReference>
<dbReference type="Proteomes" id="UP000827892">
    <property type="component" value="Chromosome X"/>
</dbReference>
<evidence type="ECO:0000256" key="5">
    <source>
        <dbReference type="PROSITE-ProRule" id="PRU00192"/>
    </source>
</evidence>
<dbReference type="InterPro" id="IPR035498">
    <property type="entry name" value="Caskin1/2_SAM_2"/>
</dbReference>
<feature type="repeat" description="ANK" evidence="4">
    <location>
        <begin position="786"/>
        <end position="818"/>
    </location>
</feature>
<dbReference type="PANTHER" id="PTHR24174:SF16">
    <property type="entry name" value="CASKIN-2"/>
    <property type="match status" value="1"/>
</dbReference>
<gene>
    <name evidence="9" type="ORF">L3Y34_010281</name>
</gene>
<evidence type="ECO:0000259" key="8">
    <source>
        <dbReference type="PROSITE" id="PS50105"/>
    </source>
</evidence>
<accession>A0AAE8ZL81</accession>
<evidence type="ECO:0000256" key="6">
    <source>
        <dbReference type="SAM" id="MobiDB-lite"/>
    </source>
</evidence>
<dbReference type="Pfam" id="PF00501">
    <property type="entry name" value="AMP-binding"/>
    <property type="match status" value="2"/>
</dbReference>
<dbReference type="InterPro" id="IPR001452">
    <property type="entry name" value="SH3_domain"/>
</dbReference>
<dbReference type="Pfam" id="PF12796">
    <property type="entry name" value="Ank_2"/>
    <property type="match status" value="2"/>
</dbReference>
<dbReference type="Gene3D" id="3.30.300.30">
    <property type="match status" value="1"/>
</dbReference>
<evidence type="ECO:0000259" key="7">
    <source>
        <dbReference type="PROSITE" id="PS50002"/>
    </source>
</evidence>
<sequence length="1513" mass="168858">MQVYVCCVSVSRLPNMADFNIDQYEITVTLDEDCDNEKGTIKPIYPDLKNCENEQTTECTVTLEPDDCDQNDMSSEIPGSGTTDSSVNPNLREWLLSNLSYHRIHNPAKIALIEEISEVRCVTYEELVDCSKRIANFMSHHGVKSGDRVLMCMENNVEYVFYQIATFLLGAIPVLINPCHLAAEKLADIGCTTAIVDFEHYGHVLRTSESVLKSIQRVFVLAEDIATLSLARHVWIIDGFGFLSFSSDFEYQDNNIDCSMILPGSLETNQYVYHTQNSGFSQCHEYFEKLFSMLKKNETVGSKNHLITDGLHCHDSLAYLFTILTKGETCIIAETTLDVWRASLLDRISGIIEQYNVSLLFSNSQLLKCFIKYEVHKIYDLSSLEIIANHGAVVSVSTGKKIKEILNVILLQAYSGTEFGVASFGIFNEENEKNLLNCGHSISDMQIKVVAHMETDKEMEQGKWGQVILSGQQLFKEYVGNDDLNKNRKFGKAWFKTGDFGMIDKNNQLHIEGALEDLITAQGKEISSERMETILCDHKLVYDIVVMQKEQQVWCGVLLNDENKVPTTESLEKLLKKHKVPFAIHKIIVFDFIPRSEKGKIIRNLLSIPKRDFGDNEESSPLHSAVKLGNTIMAKNFIDSKSIWIDEPDPKGQTALHLSITYGDTEMASMLLKGGANVDAFDNDGSSACHIACRDGMIDHFNLLVYYHVDICSVDRAGRTPFDLACEHGQEKMVKRLFNCGLKKQSFQSLDNVHTASALHLAAETGQVQIISLLLCNNWDVNFTTKCGSALHMAAGAGQIQVVRFLLRVGIDVNITNVDGQTAYAWAKKQSGRNPITYKEIRFLLKNFQTFTNVITVEDYCGFEANELSLSKGDRVWVVERCNSAVFKGVVFGKKGNSRSGFFRSSAVKEEENQVQNSESTPPSPKVKARKNYIQMTSRIAKNQKNPTSTFCSTPASKPNGPRNCSISHYHDINRNTPSPMASFGRTTSWIPEKNYQIPTNSTACTSFGSSFNGSRTPTPKPSTMYSSSSCLYPTKMENQYSSIGSSSSQSSSGFESAKCSTSTSASSFPSAVQSNESGRESIHSVRSVESGSGSSSSIHALDDSLYRSIYEIDVTGMAESGVPHAEILANWLDSIHLSQYLALFLKQGYDLQTIARCTPADLLTLGIKNPDHRKKIMMDIHSWKIVDQWPHVVPNNNLREWLQAIALAEYIPLFESQKYKTVQDVLDLQWEDFEDIGVKRLGHLKRFGLTIKKLKEYQRHTFSYPQNASNNSTMNVDMGYSLHSHTHSSISDSRRSLNISRINDPPPPAPSGPYRSFKESSDELDKEIFEKNLWDSVSTLSSAHCKPIHLISKPKSTSDLLFGDDRPIRLSLVSTGKILSDISKLRKSEEEDEELEDPNECPPPPAPLHCNVGPHHTSSFNLPSFNFSQSNEQFPFANENCGTIKYSAGRSTSAFNVPSSLPPLLSDDHVSDQSSNGRSNNDPTIDEMLQEIQGAMEIFIASPASPSSTVDK</sequence>
<feature type="region of interest" description="Disordered" evidence="6">
    <location>
        <begin position="1064"/>
        <end position="1098"/>
    </location>
</feature>
<feature type="region of interest" description="Disordered" evidence="6">
    <location>
        <begin position="1385"/>
        <end position="1405"/>
    </location>
</feature>
<dbReference type="PROSITE" id="PS50002">
    <property type="entry name" value="SH3"/>
    <property type="match status" value="1"/>
</dbReference>
<dbReference type="Gene3D" id="1.10.150.50">
    <property type="entry name" value="Transcription Factor, Ets-1"/>
    <property type="match status" value="2"/>
</dbReference>
<feature type="compositionally biased region" description="Low complexity" evidence="6">
    <location>
        <begin position="1085"/>
        <end position="1098"/>
    </location>
</feature>
<feature type="compositionally biased region" description="Polar residues" evidence="6">
    <location>
        <begin position="1473"/>
        <end position="1484"/>
    </location>
</feature>
<feature type="domain" description="SAM" evidence="8">
    <location>
        <begin position="1129"/>
        <end position="1187"/>
    </location>
</feature>
<feature type="region of interest" description="Disordered" evidence="6">
    <location>
        <begin position="1460"/>
        <end position="1495"/>
    </location>
</feature>
<evidence type="ECO:0000256" key="2">
    <source>
        <dbReference type="ARBA" id="ARBA00022737"/>
    </source>
</evidence>
<dbReference type="InterPro" id="IPR042099">
    <property type="entry name" value="ANL_N_sf"/>
</dbReference>
<dbReference type="SUPFAM" id="SSF50044">
    <property type="entry name" value="SH3-domain"/>
    <property type="match status" value="1"/>
</dbReference>
<dbReference type="InterPro" id="IPR013761">
    <property type="entry name" value="SAM/pointed_sf"/>
</dbReference>
<evidence type="ECO:0000256" key="4">
    <source>
        <dbReference type="PROSITE-ProRule" id="PRU00023"/>
    </source>
</evidence>
<feature type="domain" description="SH3" evidence="7">
    <location>
        <begin position="849"/>
        <end position="913"/>
    </location>
</feature>
<feature type="compositionally biased region" description="Low complexity" evidence="6">
    <location>
        <begin position="1064"/>
        <end position="1075"/>
    </location>
</feature>
<dbReference type="SMART" id="SM00326">
    <property type="entry name" value="SH3"/>
    <property type="match status" value="1"/>
</dbReference>
<dbReference type="InterPro" id="IPR033635">
    <property type="entry name" value="ANKS1/Caskin"/>
</dbReference>
<dbReference type="PROSITE" id="PS50088">
    <property type="entry name" value="ANK_REPEAT"/>
    <property type="match status" value="3"/>
</dbReference>
<evidence type="ECO:0000256" key="1">
    <source>
        <dbReference type="ARBA" id="ARBA00022443"/>
    </source>
</evidence>
<dbReference type="Gene3D" id="2.30.30.40">
    <property type="entry name" value="SH3 Domains"/>
    <property type="match status" value="1"/>
</dbReference>
<protein>
    <submittedName>
        <fullName evidence="9">Uncharacterized protein</fullName>
    </submittedName>
</protein>
<evidence type="ECO:0000313" key="9">
    <source>
        <dbReference type="EMBL" id="ULT79572.1"/>
    </source>
</evidence>
<dbReference type="InterPro" id="IPR036770">
    <property type="entry name" value="Ankyrin_rpt-contain_sf"/>
</dbReference>
<feature type="compositionally biased region" description="Acidic residues" evidence="6">
    <location>
        <begin position="1391"/>
        <end position="1400"/>
    </location>
</feature>
<dbReference type="InterPro" id="IPR045851">
    <property type="entry name" value="AMP-bd_C_sf"/>
</dbReference>
<dbReference type="EMBL" id="CP090896">
    <property type="protein sequence ID" value="ULT79572.1"/>
    <property type="molecule type" value="Genomic_DNA"/>
</dbReference>
<dbReference type="PROSITE" id="PS50297">
    <property type="entry name" value="ANK_REP_REGION"/>
    <property type="match status" value="3"/>
</dbReference>
<dbReference type="Pfam" id="PF13637">
    <property type="entry name" value="Ank_4"/>
    <property type="match status" value="1"/>
</dbReference>
<dbReference type="PROSITE" id="PS50105">
    <property type="entry name" value="SAM_DOMAIN"/>
    <property type="match status" value="2"/>
</dbReference>
<dbReference type="Gene3D" id="3.40.50.12780">
    <property type="entry name" value="N-terminal domain of ligase-like"/>
    <property type="match status" value="1"/>
</dbReference>
<feature type="repeat" description="ANK" evidence="4">
    <location>
        <begin position="651"/>
        <end position="683"/>
    </location>
</feature>
<keyword evidence="2" id="KW-0677">Repeat</keyword>
<reference evidence="9 10" key="1">
    <citation type="submission" date="2022-05" db="EMBL/GenBank/DDBJ databases">
        <title>Chromosome-level reference genomes for two strains of Caenorhabditis briggsae: an improved platform for comparative genomics.</title>
        <authorList>
            <person name="Stevens L."/>
            <person name="Andersen E.C."/>
        </authorList>
    </citation>
    <scope>NUCLEOTIDE SEQUENCE [LARGE SCALE GENOMIC DNA]</scope>
    <source>
        <strain evidence="9">QX1410_ONT</strain>
        <tissue evidence="9">Whole-organism</tissue>
    </source>
</reference>
<proteinExistence type="predicted"/>
<dbReference type="PANTHER" id="PTHR24174">
    <property type="entry name" value="ANKYRIN REPEAT AND STERILE ALPHA MOTIF DOMAIN-CONTAINING PROTEIN 1"/>
    <property type="match status" value="1"/>
</dbReference>
<dbReference type="SUPFAM" id="SSF56801">
    <property type="entry name" value="Acetyl-CoA synthetase-like"/>
    <property type="match status" value="1"/>
</dbReference>
<feature type="region of interest" description="Disordered" evidence="6">
    <location>
        <begin position="1294"/>
        <end position="1322"/>
    </location>
</feature>
<feature type="domain" description="SAM" evidence="8">
    <location>
        <begin position="1194"/>
        <end position="1258"/>
    </location>
</feature>
<feature type="region of interest" description="Disordered" evidence="6">
    <location>
        <begin position="1009"/>
        <end position="1028"/>
    </location>
</feature>
<keyword evidence="3 4" id="KW-0040">ANK repeat</keyword>
<keyword evidence="1 5" id="KW-0728">SH3 domain</keyword>
<dbReference type="InterPro" id="IPR035497">
    <property type="entry name" value="Caskin1/2_SAM_1"/>
</dbReference>
<dbReference type="CDD" id="cd00174">
    <property type="entry name" value="SH3"/>
    <property type="match status" value="1"/>
</dbReference>
<dbReference type="InterPro" id="IPR036028">
    <property type="entry name" value="SH3-like_dom_sf"/>
</dbReference>
<name>A0AAE8ZL81_CAEBR</name>
<dbReference type="SMART" id="SM00248">
    <property type="entry name" value="ANK"/>
    <property type="match status" value="6"/>
</dbReference>
<dbReference type="FunFam" id="1.10.150.50:FF:000028">
    <property type="entry name" value="caskin-2 isoform X2"/>
    <property type="match status" value="1"/>
</dbReference>
<feature type="repeat" description="ANK" evidence="4">
    <location>
        <begin position="754"/>
        <end position="786"/>
    </location>
</feature>
<evidence type="ECO:0000313" key="10">
    <source>
        <dbReference type="Proteomes" id="UP000827892"/>
    </source>
</evidence>
<dbReference type="InterPro" id="IPR001660">
    <property type="entry name" value="SAM"/>
</dbReference>
<dbReference type="Pfam" id="PF00536">
    <property type="entry name" value="SAM_1"/>
    <property type="match status" value="2"/>
</dbReference>
<dbReference type="SUPFAM" id="SSF47769">
    <property type="entry name" value="SAM/Pointed domain"/>
    <property type="match status" value="2"/>
</dbReference>
<dbReference type="CDD" id="cd09498">
    <property type="entry name" value="SAM_caskin1_2_repeat2"/>
    <property type="match status" value="1"/>
</dbReference>
<evidence type="ECO:0000256" key="3">
    <source>
        <dbReference type="ARBA" id="ARBA00023043"/>
    </source>
</evidence>
<dbReference type="SMART" id="SM00454">
    <property type="entry name" value="SAM"/>
    <property type="match status" value="2"/>
</dbReference>
<dbReference type="Gene3D" id="1.25.40.20">
    <property type="entry name" value="Ankyrin repeat-containing domain"/>
    <property type="match status" value="2"/>
</dbReference>
<dbReference type="CDD" id="cd09497">
    <property type="entry name" value="SAM_caskin1_2_repeat1"/>
    <property type="match status" value="1"/>
</dbReference>
<dbReference type="InterPro" id="IPR000873">
    <property type="entry name" value="AMP-dep_synth/lig_dom"/>
</dbReference>
<dbReference type="FunFam" id="1.10.150.50:FF:000071">
    <property type="entry name" value="Caskin, isoform D"/>
    <property type="match status" value="1"/>
</dbReference>
<organism evidence="9 10">
    <name type="scientific">Caenorhabditis briggsae</name>
    <dbReference type="NCBI Taxonomy" id="6238"/>
    <lineage>
        <taxon>Eukaryota</taxon>
        <taxon>Metazoa</taxon>
        <taxon>Ecdysozoa</taxon>
        <taxon>Nematoda</taxon>
        <taxon>Chromadorea</taxon>
        <taxon>Rhabditida</taxon>
        <taxon>Rhabditina</taxon>
        <taxon>Rhabditomorpha</taxon>
        <taxon>Rhabditoidea</taxon>
        <taxon>Rhabditidae</taxon>
        <taxon>Peloderinae</taxon>
        <taxon>Caenorhabditis</taxon>
    </lineage>
</organism>